<feature type="transmembrane region" description="Helical" evidence="1">
    <location>
        <begin position="422"/>
        <end position="446"/>
    </location>
</feature>
<accession>A0ABP6UMP0</accession>
<dbReference type="Pfam" id="PF02447">
    <property type="entry name" value="GntP_permease"/>
    <property type="match status" value="1"/>
</dbReference>
<gene>
    <name evidence="2" type="primary">gntU</name>
    <name evidence="2" type="ORF">GCM10022393_26330</name>
</gene>
<feature type="transmembrane region" description="Helical" evidence="1">
    <location>
        <begin position="27"/>
        <end position="46"/>
    </location>
</feature>
<organism evidence="2 3">
    <name type="scientific">Aquimarina addita</name>
    <dbReference type="NCBI Taxonomy" id="870485"/>
    <lineage>
        <taxon>Bacteria</taxon>
        <taxon>Pseudomonadati</taxon>
        <taxon>Bacteroidota</taxon>
        <taxon>Flavobacteriia</taxon>
        <taxon>Flavobacteriales</taxon>
        <taxon>Flavobacteriaceae</taxon>
        <taxon>Aquimarina</taxon>
    </lineage>
</organism>
<name>A0ABP6UMP0_9FLAO</name>
<feature type="transmembrane region" description="Helical" evidence="1">
    <location>
        <begin position="58"/>
        <end position="78"/>
    </location>
</feature>
<dbReference type="InterPro" id="IPR003474">
    <property type="entry name" value="Glcn_transporter"/>
</dbReference>
<dbReference type="PIRSF" id="PIRSF002746">
    <property type="entry name" value="Gluconate_transporter"/>
    <property type="match status" value="1"/>
</dbReference>
<reference evidence="3" key="1">
    <citation type="journal article" date="2019" name="Int. J. Syst. Evol. Microbiol.">
        <title>The Global Catalogue of Microorganisms (GCM) 10K type strain sequencing project: providing services to taxonomists for standard genome sequencing and annotation.</title>
        <authorList>
            <consortium name="The Broad Institute Genomics Platform"/>
            <consortium name="The Broad Institute Genome Sequencing Center for Infectious Disease"/>
            <person name="Wu L."/>
            <person name="Ma J."/>
        </authorList>
    </citation>
    <scope>NUCLEOTIDE SEQUENCE [LARGE SCALE GENOMIC DNA]</scope>
    <source>
        <strain evidence="3">JCM 17106</strain>
    </source>
</reference>
<feature type="transmembrane region" description="Helical" evidence="1">
    <location>
        <begin position="139"/>
        <end position="157"/>
    </location>
</feature>
<protein>
    <submittedName>
        <fullName evidence="2">Gluconate transporter</fullName>
    </submittedName>
</protein>
<dbReference type="EMBL" id="BAABCW010000010">
    <property type="protein sequence ID" value="GAA3511290.1"/>
    <property type="molecule type" value="Genomic_DNA"/>
</dbReference>
<keyword evidence="1" id="KW-0812">Transmembrane</keyword>
<feature type="transmembrane region" description="Helical" evidence="1">
    <location>
        <begin position="102"/>
        <end position="132"/>
    </location>
</feature>
<proteinExistence type="predicted"/>
<keyword evidence="1" id="KW-0472">Membrane</keyword>
<feature type="transmembrane region" description="Helical" evidence="1">
    <location>
        <begin position="343"/>
        <end position="371"/>
    </location>
</feature>
<dbReference type="NCBIfam" id="TIGR00791">
    <property type="entry name" value="gntP"/>
    <property type="match status" value="1"/>
</dbReference>
<comment type="caution">
    <text evidence="2">The sequence shown here is derived from an EMBL/GenBank/DDBJ whole genome shotgun (WGS) entry which is preliminary data.</text>
</comment>
<dbReference type="PANTHER" id="PTHR30354:SF25">
    <property type="entry name" value="INNER MEMBRANE PERMEASE YGBN"/>
    <property type="match status" value="1"/>
</dbReference>
<evidence type="ECO:0000313" key="3">
    <source>
        <dbReference type="Proteomes" id="UP001500459"/>
    </source>
</evidence>
<dbReference type="RefSeq" id="WP_344928109.1">
    <property type="nucleotide sequence ID" value="NZ_BAABCW010000010.1"/>
</dbReference>
<feature type="transmembrane region" description="Helical" evidence="1">
    <location>
        <begin position="177"/>
        <end position="197"/>
    </location>
</feature>
<dbReference type="PRINTS" id="PR00173">
    <property type="entry name" value="EDTRNSPORT"/>
</dbReference>
<dbReference type="Proteomes" id="UP001500459">
    <property type="component" value="Unassembled WGS sequence"/>
</dbReference>
<feature type="transmembrane region" description="Helical" evidence="1">
    <location>
        <begin position="383"/>
        <end position="402"/>
    </location>
</feature>
<dbReference type="PANTHER" id="PTHR30354">
    <property type="entry name" value="GNT FAMILY GLUCONATE TRANSPORTER"/>
    <property type="match status" value="1"/>
</dbReference>
<evidence type="ECO:0000313" key="2">
    <source>
        <dbReference type="EMBL" id="GAA3511290.1"/>
    </source>
</evidence>
<keyword evidence="1" id="KW-1133">Transmembrane helix</keyword>
<keyword evidence="3" id="KW-1185">Reference proteome</keyword>
<feature type="transmembrane region" description="Helical" evidence="1">
    <location>
        <begin position="257"/>
        <end position="283"/>
    </location>
</feature>
<feature type="transmembrane region" description="Helical" evidence="1">
    <location>
        <begin position="225"/>
        <end position="245"/>
    </location>
</feature>
<feature type="transmembrane region" description="Helical" evidence="1">
    <location>
        <begin position="304"/>
        <end position="323"/>
    </location>
</feature>
<evidence type="ECO:0000256" key="1">
    <source>
        <dbReference type="SAM" id="Phobius"/>
    </source>
</evidence>
<sequence length="447" mass="47398">MEYKLLIAIGVGITALLVMILKLRIQAFIALLIVCILVGIIAGLPADDVLNSIKNGMGGTLGFVATVVGLGALFGGLLENSGGAQGIANYILRIAGEKNASWALMITGFIIAIPVFFDVAFIILVPIVYAIARKTKKSLILYAIPLLAGLAITHSFIPPTPGPVAVADILGANLGWVIVFGFITGVPTAIVSGPLLAKYLSKRMTVSIPETLEQSTTTDDLPNPLGILAIISLPILLIVLKTVLLGDWFKDDYFSEWFVYVIELAGHPFVALILANLIAWYFLGIRRGVTRDDLLKLSMNSFKPAGAIILLTGAGGAFKQILVDTKAGELLASSLQSSYIHPLLFAFIVAGLIRVLQGSATTAMIAAAGITSPIILAGDFDPAQIALFVIAIASGATLLSHVNDSGFWLVGQYLGLTEKQTLQSWTVMTTLIAIIGVLMSLILWYLV</sequence>
<feature type="transmembrane region" description="Helical" evidence="1">
    <location>
        <begin position="5"/>
        <end position="21"/>
    </location>
</feature>